<dbReference type="GO" id="GO:0006310">
    <property type="term" value="P:DNA recombination"/>
    <property type="evidence" value="ECO:0007669"/>
    <property type="project" value="TreeGrafter"/>
</dbReference>
<dbReference type="SUPFAM" id="SSF56712">
    <property type="entry name" value="Prokaryotic type I DNA topoisomerase"/>
    <property type="match status" value="1"/>
</dbReference>
<evidence type="ECO:0000259" key="23">
    <source>
        <dbReference type="PROSITE" id="PS51746"/>
    </source>
</evidence>
<comment type="function">
    <text evidence="18">Dephosphorylates and concomitantly deactivates CaM-kinase II activated upon autophosphorylation, and CaM-kinases IV and I activated upon phosphorylation by CaM-kinase kinase. Promotes apoptosis.</text>
</comment>
<dbReference type="Gene3D" id="3.40.50.140">
    <property type="match status" value="1"/>
</dbReference>
<dbReference type="InterPro" id="IPR003602">
    <property type="entry name" value="Topo_IA_DNA-bd_dom"/>
</dbReference>
<dbReference type="Pfam" id="PF01751">
    <property type="entry name" value="Toprim"/>
    <property type="match status" value="1"/>
</dbReference>
<evidence type="ECO:0000259" key="24">
    <source>
        <dbReference type="PROSITE" id="PS52039"/>
    </source>
</evidence>
<dbReference type="InterPro" id="IPR023406">
    <property type="entry name" value="Topo_IA_AS"/>
</dbReference>
<dbReference type="Gene3D" id="3.60.40.10">
    <property type="entry name" value="PPM-type phosphatase domain"/>
    <property type="match status" value="1"/>
</dbReference>
<dbReference type="GO" id="GO:0003677">
    <property type="term" value="F:DNA binding"/>
    <property type="evidence" value="ECO:0007669"/>
    <property type="project" value="UniProtKB-KW"/>
</dbReference>
<dbReference type="GO" id="GO:0035556">
    <property type="term" value="P:intracellular signal transduction"/>
    <property type="evidence" value="ECO:0007669"/>
    <property type="project" value="UniProtKB-ARBA"/>
</dbReference>
<evidence type="ECO:0000256" key="18">
    <source>
        <dbReference type="ARBA" id="ARBA00056926"/>
    </source>
</evidence>
<proteinExistence type="inferred from homology"/>
<evidence type="ECO:0000256" key="11">
    <source>
        <dbReference type="ARBA" id="ARBA00022912"/>
    </source>
</evidence>
<dbReference type="SUPFAM" id="SSF81606">
    <property type="entry name" value="PP2C-like"/>
    <property type="match status" value="1"/>
</dbReference>
<keyword evidence="15 21" id="KW-0413">Isomerase</keyword>
<feature type="domain" description="Toprim" evidence="22">
    <location>
        <begin position="5"/>
        <end position="155"/>
    </location>
</feature>
<evidence type="ECO:0000313" key="25">
    <source>
        <dbReference type="EMBL" id="KAJ7309669.1"/>
    </source>
</evidence>
<dbReference type="SMART" id="SM00331">
    <property type="entry name" value="PP2C_SIG"/>
    <property type="match status" value="1"/>
</dbReference>
<dbReference type="CDD" id="cd03362">
    <property type="entry name" value="TOPRIM_TopoIA_TopoIII"/>
    <property type="match status" value="1"/>
</dbReference>
<evidence type="ECO:0000256" key="16">
    <source>
        <dbReference type="ARBA" id="ARBA00047761"/>
    </source>
</evidence>
<dbReference type="GO" id="GO:0046872">
    <property type="term" value="F:metal ion binding"/>
    <property type="evidence" value="ECO:0007669"/>
    <property type="project" value="UniProtKB-KW"/>
</dbReference>
<accession>A0A9Q0XCA8</accession>
<keyword evidence="26" id="KW-1185">Reference proteome</keyword>
<sequence>MKMKTVLMVAEKPSLAQSIAKILSRGNMSSRKGLNGACSVHEYTGSFAGQSAHFKMTSVCGHVMTLDFIGKYNNWDKVDPAELFSKAPTEKKEANPKLNMVKFLQVEGRGCDYIVLWLDCDKEGENICFEVLDATAPVMNKARGNERTVYRAKFSSITDTDICNAMNQLGEPNHNEALSVDARQELDLRIGCAFTRFQTKYFQGKYGNLDSSLISFGPCQTPTLGFCVERHDKIQSFKPETYWVLQTKVSPDKDSCLTLDWDRVRVFDREIAQMFLNITKAAKEAKVESVSKKEKAKQRPLALNTVEMLRVASAALGMGPQHTMQIAERLYTQGYISYPRTETTHYPENFDLKGALRQQANNPYWAETVKVLLSEGINRPRKGHDAGDHPPITPMRAASEAELVLEKLKKRKPYTSSTQVEMLRGEVRLTCDLLRHNRESSFWKAPPLLAASLIHAAIEDLLQTDFNEFKKQRVEGEEEAGDHGTSPLLDGAALQHSFFNKLWDVCNKWQKQLPTLKPLERYLQISVHATRNTRRKMEDRHVSLPEFNQCFGLTDNVDRAYFAVFDGHGGIDAANYAATHLHVNVAHHKEILKNPEVALKESFEKTDDMFLLKAKREKLRSGSTGVAALIVGNKLHIAWLGDSQVMLVQRGKAVTLMEPHKPEREDERQRIEALGGCVTYMDCWRVNGTLAVSRAIGDLLQKPYVSGCADSASLELTGSEDYVLLACDGFFDAIQPFEVVDHVLEHLTQSKGDGLHTAERLVAAAKESGSTDNITVLLVFLREPREILSDCLRDAKSCSAEDCTSEPLFNFFSSKPNN</sequence>
<dbReference type="InterPro" id="IPR013826">
    <property type="entry name" value="Topo_IA_cen_sub3"/>
</dbReference>
<dbReference type="InterPro" id="IPR000380">
    <property type="entry name" value="Topo_IA"/>
</dbReference>
<reference evidence="25" key="1">
    <citation type="journal article" date="2023" name="DNA Res.">
        <title>Chromosome-level genome assembly of Phrynocephalus forsythii using third-generation DNA sequencing and Hi-C analysis.</title>
        <authorList>
            <person name="Qi Y."/>
            <person name="Zhao W."/>
            <person name="Zhao Y."/>
            <person name="Niu C."/>
            <person name="Cao S."/>
            <person name="Zhang Y."/>
        </authorList>
    </citation>
    <scope>NUCLEOTIDE SEQUENCE</scope>
    <source>
        <tissue evidence="25">Muscle</tissue>
    </source>
</reference>
<dbReference type="PROSITE" id="PS52039">
    <property type="entry name" value="TOPO_IA_2"/>
    <property type="match status" value="1"/>
</dbReference>
<gene>
    <name evidence="25" type="ORF">JRQ81_007728</name>
</gene>
<dbReference type="InterPro" id="IPR001932">
    <property type="entry name" value="PPM-type_phosphatase-like_dom"/>
</dbReference>
<evidence type="ECO:0000256" key="3">
    <source>
        <dbReference type="ARBA" id="ARBA00001946"/>
    </source>
</evidence>
<dbReference type="GO" id="GO:0006265">
    <property type="term" value="P:DNA topological change"/>
    <property type="evidence" value="ECO:0007669"/>
    <property type="project" value="InterPro"/>
</dbReference>
<dbReference type="SMART" id="SM00437">
    <property type="entry name" value="TOP1Ac"/>
    <property type="match status" value="1"/>
</dbReference>
<dbReference type="CDD" id="cd00143">
    <property type="entry name" value="PP2Cc"/>
    <property type="match status" value="1"/>
</dbReference>
<evidence type="ECO:0000313" key="26">
    <source>
        <dbReference type="Proteomes" id="UP001142489"/>
    </source>
</evidence>
<evidence type="ECO:0000256" key="10">
    <source>
        <dbReference type="ARBA" id="ARBA00022842"/>
    </source>
</evidence>
<comment type="catalytic activity">
    <reaction evidence="17">
        <text>O-phospho-L-threonyl-[protein] + H2O = L-threonyl-[protein] + phosphate</text>
        <dbReference type="Rhea" id="RHEA:47004"/>
        <dbReference type="Rhea" id="RHEA-COMP:11060"/>
        <dbReference type="Rhea" id="RHEA-COMP:11605"/>
        <dbReference type="ChEBI" id="CHEBI:15377"/>
        <dbReference type="ChEBI" id="CHEBI:30013"/>
        <dbReference type="ChEBI" id="CHEBI:43474"/>
        <dbReference type="ChEBI" id="CHEBI:61977"/>
        <dbReference type="EC" id="3.1.3.16"/>
    </reaction>
</comment>
<comment type="function">
    <text evidence="21">Introduces a single-strand break via transesterification at a target site in duplex DNA. Releases the supercoiling and torsional tension of DNA introduced during the DNA replication and transcription by transiently cleaving and rejoining one strand of the DNA duplex. The scissile phosphodiester is attacked by the catalytic tyrosine of the enzyme, resulting in the formation of a DNA-(5'-phosphotyrosyl)-enzyme intermediate and the expulsion of a 3'-OH DNA strand.</text>
</comment>
<keyword evidence="10" id="KW-0460">Magnesium</keyword>
<dbReference type="EMBL" id="JAPFRF010000016">
    <property type="protein sequence ID" value="KAJ7309669.1"/>
    <property type="molecule type" value="Genomic_DNA"/>
</dbReference>
<organism evidence="25 26">
    <name type="scientific">Phrynocephalus forsythii</name>
    <dbReference type="NCBI Taxonomy" id="171643"/>
    <lineage>
        <taxon>Eukaryota</taxon>
        <taxon>Metazoa</taxon>
        <taxon>Chordata</taxon>
        <taxon>Craniata</taxon>
        <taxon>Vertebrata</taxon>
        <taxon>Euteleostomi</taxon>
        <taxon>Lepidosauria</taxon>
        <taxon>Squamata</taxon>
        <taxon>Bifurcata</taxon>
        <taxon>Unidentata</taxon>
        <taxon>Episquamata</taxon>
        <taxon>Toxicofera</taxon>
        <taxon>Iguania</taxon>
        <taxon>Acrodonta</taxon>
        <taxon>Agamidae</taxon>
        <taxon>Agaminae</taxon>
        <taxon>Phrynocephalus</taxon>
    </lineage>
</organism>
<dbReference type="InterPro" id="IPR036457">
    <property type="entry name" value="PPM-type-like_dom_sf"/>
</dbReference>
<dbReference type="GO" id="GO:0005634">
    <property type="term" value="C:nucleus"/>
    <property type="evidence" value="ECO:0007669"/>
    <property type="project" value="TreeGrafter"/>
</dbReference>
<dbReference type="SMART" id="SM00436">
    <property type="entry name" value="TOP1Bc"/>
    <property type="match status" value="1"/>
</dbReference>
<evidence type="ECO:0000256" key="5">
    <source>
        <dbReference type="ARBA" id="ARBA00009446"/>
    </source>
</evidence>
<keyword evidence="9 20" id="KW-0378">Hydrolase</keyword>
<keyword evidence="14" id="KW-0464">Manganese</keyword>
<evidence type="ECO:0000256" key="21">
    <source>
        <dbReference type="RuleBase" id="RU362092"/>
    </source>
</evidence>
<keyword evidence="8" id="KW-0479">Metal-binding</keyword>
<evidence type="ECO:0000256" key="20">
    <source>
        <dbReference type="RuleBase" id="RU003465"/>
    </source>
</evidence>
<feature type="domain" description="Topo IA-type catalytic" evidence="24">
    <location>
        <begin position="173"/>
        <end position="411"/>
    </location>
</feature>
<comment type="cofactor">
    <cofactor evidence="3">
        <name>Mg(2+)</name>
        <dbReference type="ChEBI" id="CHEBI:18420"/>
    </cofactor>
</comment>
<dbReference type="Pfam" id="PF01131">
    <property type="entry name" value="Topoisom_bac"/>
    <property type="match status" value="1"/>
</dbReference>
<dbReference type="GO" id="GO:0005829">
    <property type="term" value="C:cytosol"/>
    <property type="evidence" value="ECO:0007669"/>
    <property type="project" value="UniProtKB-ARBA"/>
</dbReference>
<dbReference type="FunFam" id="1.10.290.10:FF:000001">
    <property type="entry name" value="DNA topoisomerase"/>
    <property type="match status" value="1"/>
</dbReference>
<evidence type="ECO:0000256" key="9">
    <source>
        <dbReference type="ARBA" id="ARBA00022801"/>
    </source>
</evidence>
<evidence type="ECO:0000256" key="8">
    <source>
        <dbReference type="ARBA" id="ARBA00022723"/>
    </source>
</evidence>
<evidence type="ECO:0000259" key="22">
    <source>
        <dbReference type="PROSITE" id="PS50880"/>
    </source>
</evidence>
<dbReference type="EC" id="5.6.2.1" evidence="21"/>
<dbReference type="PROSITE" id="PS51746">
    <property type="entry name" value="PPM_2"/>
    <property type="match status" value="1"/>
</dbReference>
<keyword evidence="12 21" id="KW-0799">Topoisomerase</keyword>
<evidence type="ECO:0000256" key="6">
    <source>
        <dbReference type="ARBA" id="ARBA00022553"/>
    </source>
</evidence>
<dbReference type="InterPro" id="IPR034144">
    <property type="entry name" value="TOPRIM_TopoIII"/>
</dbReference>
<evidence type="ECO:0000256" key="7">
    <source>
        <dbReference type="ARBA" id="ARBA00022703"/>
    </source>
</evidence>
<dbReference type="PROSITE" id="PS00396">
    <property type="entry name" value="TOPO_IA_1"/>
    <property type="match status" value="1"/>
</dbReference>
<dbReference type="PANTHER" id="PTHR11390">
    <property type="entry name" value="PROKARYOTIC DNA TOPOISOMERASE"/>
    <property type="match status" value="1"/>
</dbReference>
<dbReference type="SMART" id="SM00332">
    <property type="entry name" value="PP2Cc"/>
    <property type="match status" value="1"/>
</dbReference>
<dbReference type="FunFam" id="3.40.50.140:FF:000002">
    <property type="entry name" value="DNA topoisomerase"/>
    <property type="match status" value="1"/>
</dbReference>
<comment type="similarity">
    <text evidence="5 21">Belongs to the type IA topoisomerase family.</text>
</comment>
<dbReference type="PROSITE" id="PS01032">
    <property type="entry name" value="PPM_1"/>
    <property type="match status" value="1"/>
</dbReference>
<dbReference type="Proteomes" id="UP001142489">
    <property type="component" value="Unassembled WGS sequence"/>
</dbReference>
<keyword evidence="7" id="KW-0053">Apoptosis</keyword>
<keyword evidence="6" id="KW-0597">Phosphoprotein</keyword>
<dbReference type="FunFam" id="3.60.40.10:FF:000032">
    <property type="entry name" value="Protein phosphatase, Mg2+/Mn2+-dependent, 1F"/>
    <property type="match status" value="1"/>
</dbReference>
<dbReference type="PROSITE" id="PS50880">
    <property type="entry name" value="TOPRIM"/>
    <property type="match status" value="1"/>
</dbReference>
<evidence type="ECO:0000256" key="2">
    <source>
        <dbReference type="ARBA" id="ARBA00001936"/>
    </source>
</evidence>
<protein>
    <recommendedName>
        <fullName evidence="21">DNA topoisomerase</fullName>
        <ecNumber evidence="21">5.6.2.1</ecNumber>
    </recommendedName>
</protein>
<dbReference type="InterPro" id="IPR003601">
    <property type="entry name" value="Topo_IA_2"/>
</dbReference>
<keyword evidence="11 20" id="KW-0904">Protein phosphatase</keyword>
<comment type="similarity">
    <text evidence="4 20">Belongs to the PP2C family.</text>
</comment>
<dbReference type="GO" id="GO:0003917">
    <property type="term" value="F:DNA topoisomerase type I (single strand cut, ATP-independent) activity"/>
    <property type="evidence" value="ECO:0007669"/>
    <property type="project" value="UniProtKB-EC"/>
</dbReference>
<dbReference type="OrthoDB" id="10264738at2759"/>
<dbReference type="GO" id="GO:0006281">
    <property type="term" value="P:DNA repair"/>
    <property type="evidence" value="ECO:0007669"/>
    <property type="project" value="TreeGrafter"/>
</dbReference>
<comment type="caution">
    <text evidence="25">The sequence shown here is derived from an EMBL/GenBank/DDBJ whole genome shotgun (WGS) entry which is preliminary data.</text>
</comment>
<comment type="cofactor">
    <cofactor evidence="2">
        <name>Mn(2+)</name>
        <dbReference type="ChEBI" id="CHEBI:29035"/>
    </cofactor>
</comment>
<dbReference type="InterPro" id="IPR000222">
    <property type="entry name" value="PP2C_BS"/>
</dbReference>
<dbReference type="InterPro" id="IPR023405">
    <property type="entry name" value="Topo_IA_core_domain"/>
</dbReference>
<feature type="domain" description="PPM-type phosphatase" evidence="23">
    <location>
        <begin position="524"/>
        <end position="781"/>
    </location>
</feature>
<evidence type="ECO:0000256" key="14">
    <source>
        <dbReference type="ARBA" id="ARBA00023211"/>
    </source>
</evidence>
<comment type="catalytic activity">
    <reaction evidence="1 21">
        <text>ATP-independent breakage of single-stranded DNA, followed by passage and rejoining.</text>
        <dbReference type="EC" id="5.6.2.1"/>
    </reaction>
</comment>
<dbReference type="Gene3D" id="1.10.460.10">
    <property type="entry name" value="Topoisomerase I, domain 2"/>
    <property type="match status" value="1"/>
</dbReference>
<dbReference type="AlphaFoldDB" id="A0A9Q0XCA8"/>
<dbReference type="SMART" id="SM00493">
    <property type="entry name" value="TOPRIM"/>
    <property type="match status" value="1"/>
</dbReference>
<keyword evidence="13 21" id="KW-0238">DNA-binding</keyword>
<comment type="catalytic activity">
    <reaction evidence="16">
        <text>O-phospho-L-seryl-[protein] + H2O = L-seryl-[protein] + phosphate</text>
        <dbReference type="Rhea" id="RHEA:20629"/>
        <dbReference type="Rhea" id="RHEA-COMP:9863"/>
        <dbReference type="Rhea" id="RHEA-COMP:11604"/>
        <dbReference type="ChEBI" id="CHEBI:15377"/>
        <dbReference type="ChEBI" id="CHEBI:29999"/>
        <dbReference type="ChEBI" id="CHEBI:43474"/>
        <dbReference type="ChEBI" id="CHEBI:83421"/>
        <dbReference type="EC" id="3.1.3.16"/>
    </reaction>
</comment>
<evidence type="ECO:0000256" key="19">
    <source>
        <dbReference type="ARBA" id="ARBA00062034"/>
    </source>
</evidence>
<dbReference type="PRINTS" id="PR00417">
    <property type="entry name" value="PRTPISMRASEI"/>
</dbReference>
<evidence type="ECO:0000256" key="1">
    <source>
        <dbReference type="ARBA" id="ARBA00000213"/>
    </source>
</evidence>
<dbReference type="InterPro" id="IPR013497">
    <property type="entry name" value="Topo_IA_cen"/>
</dbReference>
<evidence type="ECO:0000256" key="15">
    <source>
        <dbReference type="ARBA" id="ARBA00023235"/>
    </source>
</evidence>
<dbReference type="Gene3D" id="1.10.290.10">
    <property type="entry name" value="Topoisomerase I, domain 4"/>
    <property type="match status" value="1"/>
</dbReference>
<comment type="subunit">
    <text evidence="19">Associates with FEM1B.</text>
</comment>
<evidence type="ECO:0000256" key="4">
    <source>
        <dbReference type="ARBA" id="ARBA00006702"/>
    </source>
</evidence>
<dbReference type="GO" id="GO:0006915">
    <property type="term" value="P:apoptotic process"/>
    <property type="evidence" value="ECO:0007669"/>
    <property type="project" value="UniProtKB-KW"/>
</dbReference>
<dbReference type="GO" id="GO:0004722">
    <property type="term" value="F:protein serine/threonine phosphatase activity"/>
    <property type="evidence" value="ECO:0007669"/>
    <property type="project" value="UniProtKB-EC"/>
</dbReference>
<evidence type="ECO:0000256" key="12">
    <source>
        <dbReference type="ARBA" id="ARBA00023029"/>
    </source>
</evidence>
<evidence type="ECO:0000256" key="17">
    <source>
        <dbReference type="ARBA" id="ARBA00048336"/>
    </source>
</evidence>
<name>A0A9Q0XCA8_9SAUR</name>
<evidence type="ECO:0000256" key="13">
    <source>
        <dbReference type="ARBA" id="ARBA00023125"/>
    </source>
</evidence>
<dbReference type="InterPro" id="IPR006171">
    <property type="entry name" value="TOPRIM_dom"/>
</dbReference>
<dbReference type="InterPro" id="IPR013824">
    <property type="entry name" value="Topo_IA_cen_sub1"/>
</dbReference>
<dbReference type="Pfam" id="PF00481">
    <property type="entry name" value="PP2C"/>
    <property type="match status" value="1"/>
</dbReference>
<dbReference type="PANTHER" id="PTHR11390:SF20">
    <property type="entry name" value="DNA TOPOISOMERASE 3-BETA-1"/>
    <property type="match status" value="1"/>
</dbReference>